<feature type="compositionally biased region" description="Polar residues" evidence="1">
    <location>
        <begin position="25"/>
        <end position="40"/>
    </location>
</feature>
<feature type="compositionally biased region" description="Low complexity" evidence="1">
    <location>
        <begin position="298"/>
        <end position="318"/>
    </location>
</feature>
<feature type="compositionally biased region" description="Low complexity" evidence="1">
    <location>
        <begin position="110"/>
        <end position="120"/>
    </location>
</feature>
<gene>
    <name evidence="3" type="ORF">NCTC13292_02173</name>
</gene>
<feature type="region of interest" description="Disordered" evidence="1">
    <location>
        <begin position="25"/>
        <end position="150"/>
    </location>
</feature>
<dbReference type="CDD" id="cd16385">
    <property type="entry name" value="IcmL"/>
    <property type="match status" value="1"/>
</dbReference>
<dbReference type="Proteomes" id="UP000254677">
    <property type="component" value="Unassembled WGS sequence"/>
</dbReference>
<evidence type="ECO:0000313" key="3">
    <source>
        <dbReference type="EMBL" id="STX43433.1"/>
    </source>
</evidence>
<organism evidence="3 4">
    <name type="scientific">Legionella donaldsonii</name>
    <dbReference type="NCBI Taxonomy" id="45060"/>
    <lineage>
        <taxon>Bacteria</taxon>
        <taxon>Pseudomonadati</taxon>
        <taxon>Pseudomonadota</taxon>
        <taxon>Gammaproteobacteria</taxon>
        <taxon>Legionellales</taxon>
        <taxon>Legionellaceae</taxon>
        <taxon>Legionella</taxon>
    </lineage>
</organism>
<accession>A0A378J6M7</accession>
<feature type="signal peptide" evidence="2">
    <location>
        <begin position="1"/>
        <end position="20"/>
    </location>
</feature>
<sequence length="318" mass="33228">MKKSMLCAGLMTVLCTTIYAENSAQPANSNAGDTLQTKPAPTTLGASASPAVVQPAPSQTAPTQTPQGTPAPTPQGTPAPTPQGTPTPTPQGTPTPTPQGTPTPTPQGTPTPALQGTPAPVSQGTVIPAGTSTTTPAKTPMQVTPITPPQPIDCNYRIPAETTHIEQALVLKWAEKAAAQSFDFDYSTLDKQLLTLKSCYTDQGWQGFNDALQKSGNLNAIKSQQLMVSSMVNGTPTITELKENQWKVVLPLQVVYQNDKEKLTQPLTINLVVGRKISGDLGIMQMIATPRQSSGQGSAQTTPTTNTTTSPASTTKSN</sequence>
<feature type="compositionally biased region" description="Pro residues" evidence="1">
    <location>
        <begin position="69"/>
        <end position="109"/>
    </location>
</feature>
<dbReference type="InterPro" id="IPR021055">
    <property type="entry name" value="T4BSS_IcmL/DotI"/>
</dbReference>
<feature type="region of interest" description="Disordered" evidence="1">
    <location>
        <begin position="289"/>
        <end position="318"/>
    </location>
</feature>
<name>A0A378J6M7_9GAMM</name>
<feature type="compositionally biased region" description="Low complexity" evidence="1">
    <location>
        <begin position="46"/>
        <end position="68"/>
    </location>
</feature>
<dbReference type="AlphaFoldDB" id="A0A378J6M7"/>
<proteinExistence type="predicted"/>
<evidence type="ECO:0000256" key="1">
    <source>
        <dbReference type="SAM" id="MobiDB-lite"/>
    </source>
</evidence>
<keyword evidence="4" id="KW-1185">Reference proteome</keyword>
<dbReference type="Pfam" id="PF11393">
    <property type="entry name" value="T4BSS_DotI_IcmL"/>
    <property type="match status" value="1"/>
</dbReference>
<dbReference type="RefSeq" id="WP_245953984.1">
    <property type="nucleotide sequence ID" value="NZ_UGOA01000001.1"/>
</dbReference>
<feature type="compositionally biased region" description="Polar residues" evidence="1">
    <location>
        <begin position="122"/>
        <end position="145"/>
    </location>
</feature>
<dbReference type="EMBL" id="UGOA01000001">
    <property type="protein sequence ID" value="STX43433.1"/>
    <property type="molecule type" value="Genomic_DNA"/>
</dbReference>
<evidence type="ECO:0000256" key="2">
    <source>
        <dbReference type="SAM" id="SignalP"/>
    </source>
</evidence>
<keyword evidence="2" id="KW-0732">Signal</keyword>
<reference evidence="3 4" key="1">
    <citation type="submission" date="2018-06" db="EMBL/GenBank/DDBJ databases">
        <authorList>
            <consortium name="Pathogen Informatics"/>
            <person name="Doyle S."/>
        </authorList>
    </citation>
    <scope>NUCLEOTIDE SEQUENCE [LARGE SCALE GENOMIC DNA]</scope>
    <source>
        <strain evidence="3 4">NCTC13292</strain>
    </source>
</reference>
<protein>
    <submittedName>
        <fullName evidence="3">IcmL-like protein</fullName>
    </submittedName>
</protein>
<evidence type="ECO:0000313" key="4">
    <source>
        <dbReference type="Proteomes" id="UP000254677"/>
    </source>
</evidence>
<feature type="chain" id="PRO_5016779846" evidence="2">
    <location>
        <begin position="21"/>
        <end position="318"/>
    </location>
</feature>